<evidence type="ECO:0000259" key="5">
    <source>
        <dbReference type="PROSITE" id="PS50983"/>
    </source>
</evidence>
<sequence length="333" mass="37914">MSKRWLYSLQLIFFITLVFVLVTGCYSHPNQNIQSANSKPVTSECRIIKHPLGETCIPLHPQRIIAMDEDILEILVALDLKPIAVAINFDEWSSREKQLWQKAEGIDSIVIGNHGILNLEKMLLLKPDLILGLAESTDRKSYELFSQIAPTVTVDYAQTAWRDVLLRVGNIIGKTEQAQKLIAEFQQRIEKLRVIVKNKLGKTKISVVRVYNYFHKTIEFRSNFSFPGSLLVELGLSFPEKQNQIPTSPGFPFVFASLERLDLLDADVMFVTLDAGGEENFKKFQASPLWQKLKAVKNNCVYTVDSGYWIFGNIMSANAILDDLDKYLLQQCR</sequence>
<accession>A0A1Z4KGX0</accession>
<evidence type="ECO:0000256" key="4">
    <source>
        <dbReference type="ARBA" id="ARBA00022729"/>
    </source>
</evidence>
<name>A0A1Z4KGX0_ANAVA</name>
<evidence type="ECO:0000313" key="6">
    <source>
        <dbReference type="EMBL" id="BAY68214.1"/>
    </source>
</evidence>
<protein>
    <submittedName>
        <fullName evidence="6">Iron(III) dicitrate-binding periplasmic protein</fullName>
    </submittedName>
</protein>
<dbReference type="Pfam" id="PF01497">
    <property type="entry name" value="Peripla_BP_2"/>
    <property type="match status" value="1"/>
</dbReference>
<dbReference type="GO" id="GO:1901678">
    <property type="term" value="P:iron coordination entity transport"/>
    <property type="evidence" value="ECO:0007669"/>
    <property type="project" value="UniProtKB-ARBA"/>
</dbReference>
<dbReference type="AlphaFoldDB" id="A0A1Z4KGX0"/>
<dbReference type="Proteomes" id="UP000217507">
    <property type="component" value="Chromosome"/>
</dbReference>
<dbReference type="PROSITE" id="PS51257">
    <property type="entry name" value="PROKAR_LIPOPROTEIN"/>
    <property type="match status" value="1"/>
</dbReference>
<dbReference type="CDD" id="cd01146">
    <property type="entry name" value="FhuD"/>
    <property type="match status" value="1"/>
</dbReference>
<dbReference type="PANTHER" id="PTHR30532:SF25">
    <property type="entry name" value="IRON(III) DICITRATE-BINDING PERIPLASMIC PROTEIN"/>
    <property type="match status" value="1"/>
</dbReference>
<evidence type="ECO:0000256" key="1">
    <source>
        <dbReference type="ARBA" id="ARBA00004196"/>
    </source>
</evidence>
<keyword evidence="3" id="KW-0813">Transport</keyword>
<dbReference type="Gene3D" id="3.40.50.1980">
    <property type="entry name" value="Nitrogenase molybdenum iron protein domain"/>
    <property type="match status" value="2"/>
</dbReference>
<dbReference type="PROSITE" id="PS50983">
    <property type="entry name" value="FE_B12_PBP"/>
    <property type="match status" value="1"/>
</dbReference>
<evidence type="ECO:0000313" key="7">
    <source>
        <dbReference type="Proteomes" id="UP000217507"/>
    </source>
</evidence>
<comment type="similarity">
    <text evidence="2">Belongs to the bacterial solute-binding protein 8 family.</text>
</comment>
<reference evidence="6 7" key="1">
    <citation type="submission" date="2017-06" db="EMBL/GenBank/DDBJ databases">
        <title>Genome sequencing of cyanobaciteial culture collection at National Institute for Environmental Studies (NIES).</title>
        <authorList>
            <person name="Hirose Y."/>
            <person name="Shimura Y."/>
            <person name="Fujisawa T."/>
            <person name="Nakamura Y."/>
            <person name="Kawachi M."/>
        </authorList>
    </citation>
    <scope>NUCLEOTIDE SEQUENCE [LARGE SCALE GENOMIC DNA]</scope>
    <source>
        <strain evidence="6 7">NIES-23</strain>
    </source>
</reference>
<evidence type="ECO:0000256" key="3">
    <source>
        <dbReference type="ARBA" id="ARBA00022448"/>
    </source>
</evidence>
<dbReference type="GO" id="GO:0030288">
    <property type="term" value="C:outer membrane-bounded periplasmic space"/>
    <property type="evidence" value="ECO:0007669"/>
    <property type="project" value="TreeGrafter"/>
</dbReference>
<dbReference type="InterPro" id="IPR051313">
    <property type="entry name" value="Bact_iron-sidero_bind"/>
</dbReference>
<evidence type="ECO:0000256" key="2">
    <source>
        <dbReference type="ARBA" id="ARBA00008814"/>
    </source>
</evidence>
<dbReference type="InterPro" id="IPR002491">
    <property type="entry name" value="ABC_transptr_periplasmic_BD"/>
</dbReference>
<organism evidence="6 7">
    <name type="scientific">Trichormus variabilis NIES-23</name>
    <dbReference type="NCBI Taxonomy" id="1973479"/>
    <lineage>
        <taxon>Bacteria</taxon>
        <taxon>Bacillati</taxon>
        <taxon>Cyanobacteriota</taxon>
        <taxon>Cyanophyceae</taxon>
        <taxon>Nostocales</taxon>
        <taxon>Nostocaceae</taxon>
        <taxon>Trichormus</taxon>
    </lineage>
</organism>
<gene>
    <name evidence="6" type="ORF">NIES23_09980</name>
</gene>
<dbReference type="EMBL" id="AP018216">
    <property type="protein sequence ID" value="BAY68214.1"/>
    <property type="molecule type" value="Genomic_DNA"/>
</dbReference>
<comment type="subcellular location">
    <subcellularLocation>
        <location evidence="1">Cell envelope</location>
    </subcellularLocation>
</comment>
<feature type="domain" description="Fe/B12 periplasmic-binding" evidence="5">
    <location>
        <begin position="63"/>
        <end position="332"/>
    </location>
</feature>
<dbReference type="SUPFAM" id="SSF53807">
    <property type="entry name" value="Helical backbone' metal receptor"/>
    <property type="match status" value="1"/>
</dbReference>
<dbReference type="PANTHER" id="PTHR30532">
    <property type="entry name" value="IRON III DICITRATE-BINDING PERIPLASMIC PROTEIN"/>
    <property type="match status" value="1"/>
</dbReference>
<keyword evidence="4" id="KW-0732">Signal</keyword>
<proteinExistence type="inferred from homology"/>